<proteinExistence type="predicted"/>
<dbReference type="InterPro" id="IPR036812">
    <property type="entry name" value="NAD(P)_OxRdtase_dom_sf"/>
</dbReference>
<dbReference type="PANTHER" id="PTHR43364:SF4">
    <property type="entry name" value="NAD(P)-LINKED OXIDOREDUCTASE SUPERFAMILY PROTEIN"/>
    <property type="match status" value="1"/>
</dbReference>
<accession>A0A3D2XA96</accession>
<dbReference type="GO" id="GO:0016491">
    <property type="term" value="F:oxidoreductase activity"/>
    <property type="evidence" value="ECO:0007669"/>
    <property type="project" value="UniProtKB-KW"/>
</dbReference>
<dbReference type="EMBL" id="DPVV01000527">
    <property type="protein sequence ID" value="HCL03864.1"/>
    <property type="molecule type" value="Genomic_DNA"/>
</dbReference>
<dbReference type="PANTHER" id="PTHR43364">
    <property type="entry name" value="NADH-SPECIFIC METHYLGLYOXAL REDUCTASE-RELATED"/>
    <property type="match status" value="1"/>
</dbReference>
<comment type="caution">
    <text evidence="3">The sequence shown here is derived from an EMBL/GenBank/DDBJ whole genome shotgun (WGS) entry which is preliminary data.</text>
</comment>
<gene>
    <name evidence="3" type="ORF">DHW61_15900</name>
</gene>
<dbReference type="SUPFAM" id="SSF51430">
    <property type="entry name" value="NAD(P)-linked oxidoreductase"/>
    <property type="match status" value="1"/>
</dbReference>
<sequence length="337" mass="38237">MKQVVIPNTDLKVSNICLGAGNFGDKLNEEEAYQVLDAFISAGGNFIDTAKVYCYWATGDNSSEQCIGRWLKLRNAYQNVRIATKGAHYNLDDQEKRSRVNKKEVAIDLEESLQTLGLDCIGLYYLHRDDNQIPVEEIVDFCEEFVKEGKIRYYAFSNWDLDRATSALDYAKTTGKKGFVALSNQYSLAYVKKENNMNPDKTLSLTDMDYLAWHKKTGIPLIPYTSVANGFFEKLRNSGAYHNGTAQPELLKNTMSERMIRAFINPCNLKRYEILEELQKEYGYSMIELSLAYLTNHSAPIIPVVSVRNTAQLEPVVRASEIVLPKDVITKLDECSN</sequence>
<dbReference type="InterPro" id="IPR023210">
    <property type="entry name" value="NADP_OxRdtase_dom"/>
</dbReference>
<dbReference type="Gene3D" id="3.20.20.100">
    <property type="entry name" value="NADP-dependent oxidoreductase domain"/>
    <property type="match status" value="1"/>
</dbReference>
<evidence type="ECO:0000313" key="4">
    <source>
        <dbReference type="Proteomes" id="UP000262969"/>
    </source>
</evidence>
<dbReference type="InterPro" id="IPR050523">
    <property type="entry name" value="AKR_Detox_Biosynth"/>
</dbReference>
<feature type="domain" description="NADP-dependent oxidoreductase" evidence="2">
    <location>
        <begin position="15"/>
        <end position="336"/>
    </location>
</feature>
<keyword evidence="1" id="KW-0560">Oxidoreductase</keyword>
<organism evidence="3 4">
    <name type="scientific">Lachnoclostridium phytofermentans</name>
    <dbReference type="NCBI Taxonomy" id="66219"/>
    <lineage>
        <taxon>Bacteria</taxon>
        <taxon>Bacillati</taxon>
        <taxon>Bacillota</taxon>
        <taxon>Clostridia</taxon>
        <taxon>Lachnospirales</taxon>
        <taxon>Lachnospiraceae</taxon>
    </lineage>
</organism>
<name>A0A3D2XA96_9FIRM</name>
<evidence type="ECO:0000256" key="1">
    <source>
        <dbReference type="ARBA" id="ARBA00023002"/>
    </source>
</evidence>
<evidence type="ECO:0000259" key="2">
    <source>
        <dbReference type="Pfam" id="PF00248"/>
    </source>
</evidence>
<protein>
    <recommendedName>
        <fullName evidence="2">NADP-dependent oxidoreductase domain-containing protein</fullName>
    </recommendedName>
</protein>
<dbReference type="Proteomes" id="UP000262969">
    <property type="component" value="Unassembled WGS sequence"/>
</dbReference>
<dbReference type="CDD" id="cd19082">
    <property type="entry name" value="AKR_AKR10A1_2"/>
    <property type="match status" value="1"/>
</dbReference>
<dbReference type="AlphaFoldDB" id="A0A3D2XA96"/>
<evidence type="ECO:0000313" key="3">
    <source>
        <dbReference type="EMBL" id="HCL03864.1"/>
    </source>
</evidence>
<reference evidence="3 4" key="1">
    <citation type="journal article" date="2018" name="Nat. Biotechnol.">
        <title>A standardized bacterial taxonomy based on genome phylogeny substantially revises the tree of life.</title>
        <authorList>
            <person name="Parks D.H."/>
            <person name="Chuvochina M."/>
            <person name="Waite D.W."/>
            <person name="Rinke C."/>
            <person name="Skarshewski A."/>
            <person name="Chaumeil P.A."/>
            <person name="Hugenholtz P."/>
        </authorList>
    </citation>
    <scope>NUCLEOTIDE SEQUENCE [LARGE SCALE GENOMIC DNA]</scope>
    <source>
        <strain evidence="3">UBA11728</strain>
    </source>
</reference>
<dbReference type="GO" id="GO:0005829">
    <property type="term" value="C:cytosol"/>
    <property type="evidence" value="ECO:0007669"/>
    <property type="project" value="TreeGrafter"/>
</dbReference>
<dbReference type="Pfam" id="PF00248">
    <property type="entry name" value="Aldo_ket_red"/>
    <property type="match status" value="1"/>
</dbReference>